<comment type="caution">
    <text evidence="2">The sequence shown here is derived from an EMBL/GenBank/DDBJ whole genome shotgun (WGS) entry which is preliminary data.</text>
</comment>
<evidence type="ECO:0000313" key="2">
    <source>
        <dbReference type="EMBL" id="MBD2149235.1"/>
    </source>
</evidence>
<dbReference type="InterPro" id="IPR008638">
    <property type="entry name" value="FhaB/CdiA-like_TPS"/>
</dbReference>
<keyword evidence="3" id="KW-1185">Reference proteome</keyword>
<dbReference type="InterPro" id="IPR011050">
    <property type="entry name" value="Pectin_lyase_fold/virulence"/>
</dbReference>
<reference evidence="2" key="1">
    <citation type="journal article" date="2015" name="ISME J.">
        <title>Draft Genome Sequence of Streptomyces incarnatus NRRL8089, which Produces the Nucleoside Antibiotic Sinefungin.</title>
        <authorList>
            <person name="Oshima K."/>
            <person name="Hattori M."/>
            <person name="Shimizu H."/>
            <person name="Fukuda K."/>
            <person name="Nemoto M."/>
            <person name="Inagaki K."/>
            <person name="Tamura T."/>
        </authorList>
    </citation>
    <scope>NUCLEOTIDE SEQUENCE</scope>
    <source>
        <strain evidence="2">FACHB-1277</strain>
    </source>
</reference>
<proteinExistence type="predicted"/>
<evidence type="ECO:0000259" key="1">
    <source>
        <dbReference type="SMART" id="SM00912"/>
    </source>
</evidence>
<accession>A0A926UQ99</accession>
<dbReference type="RefSeq" id="WP_190349586.1">
    <property type="nucleotide sequence ID" value="NZ_JACJPY010000006.1"/>
</dbReference>
<organism evidence="2 3">
    <name type="scientific">Pseudanabaena cinerea FACHB-1277</name>
    <dbReference type="NCBI Taxonomy" id="2949581"/>
    <lineage>
        <taxon>Bacteria</taxon>
        <taxon>Bacillati</taxon>
        <taxon>Cyanobacteriota</taxon>
        <taxon>Cyanophyceae</taxon>
        <taxon>Pseudanabaenales</taxon>
        <taxon>Pseudanabaenaceae</taxon>
        <taxon>Pseudanabaena</taxon>
        <taxon>Pseudanabaena cinerea</taxon>
    </lineage>
</organism>
<reference evidence="2" key="2">
    <citation type="submission" date="2020-08" db="EMBL/GenBank/DDBJ databases">
        <authorList>
            <person name="Chen M."/>
            <person name="Teng W."/>
            <person name="Zhao L."/>
            <person name="Hu C."/>
            <person name="Zhou Y."/>
            <person name="Han B."/>
            <person name="Song L."/>
            <person name="Shu W."/>
        </authorList>
    </citation>
    <scope>NUCLEOTIDE SEQUENCE</scope>
    <source>
        <strain evidence="2">FACHB-1277</strain>
    </source>
</reference>
<dbReference type="Pfam" id="PF12770">
    <property type="entry name" value="CHAT"/>
    <property type="match status" value="1"/>
</dbReference>
<dbReference type="Proteomes" id="UP000631421">
    <property type="component" value="Unassembled WGS sequence"/>
</dbReference>
<dbReference type="Gene3D" id="2.160.20.10">
    <property type="entry name" value="Single-stranded right-handed beta-helix, Pectin lyase-like"/>
    <property type="match status" value="1"/>
</dbReference>
<name>A0A926UQ99_9CYAN</name>
<dbReference type="InterPro" id="IPR024983">
    <property type="entry name" value="CHAT_dom"/>
</dbReference>
<feature type="domain" description="Filamentous haemagglutinin FhaB/tRNA nuclease CdiA-like TPS" evidence="1">
    <location>
        <begin position="46"/>
        <end position="164"/>
    </location>
</feature>
<evidence type="ECO:0000313" key="3">
    <source>
        <dbReference type="Proteomes" id="UP000631421"/>
    </source>
</evidence>
<dbReference type="EMBL" id="JACJPY010000006">
    <property type="protein sequence ID" value="MBD2149235.1"/>
    <property type="molecule type" value="Genomic_DNA"/>
</dbReference>
<protein>
    <submittedName>
        <fullName evidence="2">CHAT domain-containing protein</fullName>
    </submittedName>
</protein>
<dbReference type="InterPro" id="IPR012334">
    <property type="entry name" value="Pectin_lyas_fold"/>
</dbReference>
<dbReference type="SMART" id="SM00912">
    <property type="entry name" value="Haemagg_act"/>
    <property type="match status" value="1"/>
</dbReference>
<dbReference type="SUPFAM" id="SSF51126">
    <property type="entry name" value="Pectin lyase-like"/>
    <property type="match status" value="1"/>
</dbReference>
<gene>
    <name evidence="2" type="ORF">H6F44_03715</name>
</gene>
<sequence length="4036" mass="407162">MFLASRGVRKFSDSSFLIKTRQFGILSILAITANVVIPLSAQAQIAPDGTTATEIKGNAIAPTGAGTVNGGNLYHSFDKFNVPESGVVFNTGNSSVNGSSVNNIINRVTGDSPSSILGTIESRQAFPNANLYLLNANGVVFSENARLDIGGSFHVTTGTGLGFDHNQKFSVDKNSVVFPNGDPKTIQFAVAQPAAIINQGNLAVKDGKSISLTAGTVINTGSLAAPSGNVDIAAVKGNSQVQLRSPDSVLGLAVTRDIIPDNWNGTITALPKLAESLTGKAAEANQVVVKADGTIALVESPSASDIAVKDGMAIASGKINVASSSVKGGNVGIFGAQVGLVNAKIDASGATGGGTVLVGGDLQGKGTAPNAQQTYVDASSQILANGLLTGDGGKVIVWADRSTQFLGAIAARGGEISGNGGFVEVSGKENLDYRGDTDTRAPKGNTGTLLLDPTNISIAVTGGDTLASVSAFANAPANATISNLLINNATTNVVLQATNNISFGTSVNIVNNGISLTAQAGNTIFVSSDITTQGGDVRLTANDPASGAQTNSGTLTINAPITTNGGAINLQIIGAGSLSVSGNLDSGTGSITLTGNSTSANGINLSGTFTQITSSSGAITINGTSSAVNGNGIFVSGGGDSVAITSTNGTINLSGNSTNVLGGDGIQFSPVSIGSSTTIQTNGNINITGDTANPAQVGLNIRPPDPSGILIINSGNGNLTFTSDRSEFPTVGLRGSGTLTLRPFSNSANLQIGGVNTFVSESFLTTLAAAASTTGSQFQNIFIGNSTGNNAIALVDNLNITTPIFGTLNFAPITLQTASTFDAAEFAINTSTASLVINANQGISNLGNIVAAGGNVDIVTNQGSITSNPNSSIRTDSNNQSGGGVRIIAPNGSLTLGAIDTHSNAALVTGNGGNITLSTAGNISVGNLIAFATTNNNGNAGLVSFTSDNGTITFTGNTINLSANKGTPAFSGVGSSINFANNVIFNTSAFSIDTTGITNSGNVTFTTGVVSNSNTLLFINAGNGDVTSFGVAGTLAQPLGDLSINSTGTKRFNLGAIAGSISLIGGNTIVGGDLVALDSVGGNVTLGNTQLNGNLSIVANEINFTGTQTGTGNITLKPISTNVPIEIGGTSDFVLGILELTSTDLNAFSGGTFSSLIIGHADGTGAVSVIAPVTFAQPTIVRSPLGVGTVAINANITATNSLTIEAGSSISLGNSTNITSTGGALNVVLNSDRDANNSGKISIGTGALINTNGGDIVLGGGANPLTTPAVFNSFANHGATINGSLNAAGGNITINGSNVFTGSSGSNVGVHISSGAQVTTNGTGNITINGSGGIGGSNNHGVEILTIGTVVETANGNINITGTGNGTTSANNGIFIANDAVIRTTGSGSLNLTGTSNSTGSTGSGIVINRGTLAALGTGNILLNGTSGTGSTGNVGISITGLGANLGLISTTSGAITLQGTSRATGGDNNQGILLGGNATVRANSTGNITLTGTGGNGVNSNQGILIELPTSNLIVTSGALNLTGTGNGSGITNHGIAVNSGVVDAIAAAGNITMTGSAPANSFGIIFNNANIKPTNTSGNLTLNADEMESTGLTTIRGTGSLFVHPLTATRNITLGGTANANNGSLELSDAFINNLQNGFAQVFIGRSDSSGLISLGNNVVFNNPVTLRSPLTNGAINTSGFNFRNITGNVTFLANQNITAGNIIASGNTTSLTSTTGAINTSSSTIDTSADGNGGNISFSSATGLTVGSLNTASKIIGNAGAITFSNGNITFAGSSIDVSSNSGNAQNLTFGFPVTLSSPNLTINTVSSSGTSGTVTFSNTVNGTTAGVNNLTINSGSGSIAFNNSVGSSTTPLGSLFVNSTDATRFNSTVNAASLNTNASGTTQLSGNVTTTTSQIYNGAVNFTNAIQLTSTNSDIIFNSSLNGNQALTLNSGTGNITFGGNVGSSVSPLGDLTANSTGITRFNSIVNATNLTTNAGGATELNGNVTTSGTQTFNDAVTLTNAVQLDTTNSAIAFGSTVNGTQNLTLNSGIANITFAGTVGGTTALGNLVVNSGGTTQLNSINAANLTTDASGTTELNGNVTTSGTQTYNDAVTLTNAVIARTTNSNIAFNSSINGNQNLTLTAGTGNISLGVVGNSTQSIGDLILNSSGIKTISNKVFARTFTTSAGTTIVNDNISAINGISLGDFVINSNVTLTANELDFLGNGSGNGNVVIAPFSSTIAIALGGTDTTNTLNLTATDLAAFAGGTFSSLTIGNTVGENSISFAGNASFAQPTIIQSPLNSGTINTSGFDLTNTGGSLTLLANQNITTGNITASSINLTSNTGTINTSNGTLNTSSFGNGGAIDLLSTVGNAPITVGNINTSSTLTGSAGALTFGTSGLVTFAGSQINLLSVTGNAGIINLPNPVVISSNNLTINTASSSGNSGAITLGSPLNGAIANTNNLTLNAGNADVSFNGAIGNTVPLGNLSINTTGATNFSSTVRANNLTTNAGGTTTINGDISTTGAQVYNDAVTLASNTQPSTILSTFNSNITFNGTVNGNQALTLNAGSGNITLGTMGNTARLGNLIANSSSLTTFNGVVNATTVETNAGGTTNVNANINTTATQTYGDTVNLSAATIFTATDATITFNGNITGNQALRVVSGTADINFRGTVNADNLIAESGGITRFNGVNAASVFTDAVGTTELNGNITTTVSQIYNDPVSLTAAVQLQTTSAPITFNGNVTGGQNLTLNTNVGNIAFNGLVNVGNLTVNTLAESRFAQDINTTTFTTDVNGTTVILGNVTTSGIQNYQDAVLVGANSSFNSSNSTISFARLQNAAIGTPSNVTFNTGTGNLNLNAAGSLADRLGNITITNANDAIISGLFANSFTQIAGTGETRLSSAATHDLTGNFNVTSNQFSIAEAGTLNVGGNVNVQAANGITIAVSSTFSTSGAGTFDLNADTNIDGNGTFLNRGIITDTARTRSVNITAAIPDIRNEINAARIALAPSVANRSIAIGSVASGDFKIEDFAFEFLKADTVAIAANGGAVSIGSASGAFPVGMSLEIGTATSPASSIIAVPNFTLNLNVDRNLSLAASNIQLGNTTVGGDLTFTNPTTVGQSTGRLTVNGLTKFLINNPDTDIILRRGNLLNGGASFAGSQSLKMRDLELNNAADNSSITDLPTNFRNLILTLENSTINLSNTSLTGKLELTGRDIVIDQDISATSASLRGDNITIARNFTTTDSSFLGVSLGVNSSGTFQISPTSNINVAGEFFDSGTGNNAIAGNISAKSIFFNRPVNLVGDTNIVSTNAMRFFGSINGEFALKLDANGNQISMSQLGNITPLSSFTIAPNTTLAPYSVFSESSFDKDNVSINVTGDISLGNVINDRDSEVLISGQGAVTIGNITTAATIGNAGNVTVNALQNLTTGNINASAIAATGGNVQLTSSNGRISTGDVNTSGSTGGEVFYDASTAINAGVINSSGRIGNGGNVTLDPVGDVVVRSIDASSPTQGGSVTLVSTGGNLRIMDTILSSNNSACVGASICTLGGTGGQIALQTGGLGSFFVGDPTLNGSAGFFTTGLIRLEVGTIIPVLLGSTFTQGGISITPGGFLRVPPVDPPIDPKDDDTLILNPEDERILAIRDVLKKEADRYFREGNLAKAFDAIERAYVAELETFTGQSLGKEAINIENTQDLLSTVAQQTGDVAALIYPVLLDDRIEILVVPPKDRGKPFSQSTVAANQQTIQEVISDYRNNLRDVGSNDFLEQSQQLYDWIIRPIEKQLSDLKVDTLVFAMDSGLRVTPPAALHDGKQFLIQRYAIANIPAIRATRTEERNRKATRVLAMGLTESVQGFSALPSVDIEIRTISSELLQGDAFLNKEFTVNNLQNQRQQGVYNILHLGTHAQFVSDTSKESFIQFWDSRLRLSQIPKLRFDNPVIDMLTLSACQTAVGNNLGISGLAVESGARSVLASLWEVSDAGTAPLMISFYKSFPDAANKAQAMRQAQMSLLSGKVLIDQNKILGIEGFPDIPLPKGLGVIDLSHPFYWSSFILVGNWL</sequence>